<dbReference type="InterPro" id="IPR002716">
    <property type="entry name" value="PIN_dom"/>
</dbReference>
<dbReference type="PANTHER" id="PTHR34610:SF3">
    <property type="entry name" value="SSL7007 PROTEIN"/>
    <property type="match status" value="1"/>
</dbReference>
<dbReference type="PANTHER" id="PTHR34610">
    <property type="entry name" value="SSL7007 PROTEIN"/>
    <property type="match status" value="1"/>
</dbReference>
<evidence type="ECO:0000313" key="3">
    <source>
        <dbReference type="Proteomes" id="UP000445000"/>
    </source>
</evidence>
<dbReference type="AlphaFoldDB" id="A0A829YG05"/>
<dbReference type="NCBIfam" id="TIGR00305">
    <property type="entry name" value="putative toxin-antitoxin system toxin component, PIN family"/>
    <property type="match status" value="1"/>
</dbReference>
<sequence length="148" mass="16920">MLDTNIVLDWLVFEDARLSELQRAWDEQRLELITHVPALEELRRVLTYPQFKLSEGEQRVVLEIYGSRVRVTPLPDGVTMERLGMPTGFPRCKDCDDDHFLALAYHHHADAIVSKDRAVLDLAKRARKFGVTVLSPLQLAARLSEAKV</sequence>
<proteinExistence type="predicted"/>
<dbReference type="Proteomes" id="UP000445000">
    <property type="component" value="Unassembled WGS sequence"/>
</dbReference>
<dbReference type="SUPFAM" id="SSF88723">
    <property type="entry name" value="PIN domain-like"/>
    <property type="match status" value="1"/>
</dbReference>
<name>A0A829YG05_9GAMM</name>
<accession>A0A829YG05</accession>
<keyword evidence="3" id="KW-1185">Reference proteome</keyword>
<dbReference type="EMBL" id="BLJN01000003">
    <property type="protein sequence ID" value="GFE81562.1"/>
    <property type="molecule type" value="Genomic_DNA"/>
</dbReference>
<protein>
    <submittedName>
        <fullName evidence="2">Twitching motility protein PilT</fullName>
    </submittedName>
</protein>
<dbReference type="InterPro" id="IPR029060">
    <property type="entry name" value="PIN-like_dom_sf"/>
</dbReference>
<evidence type="ECO:0000259" key="1">
    <source>
        <dbReference type="Pfam" id="PF13470"/>
    </source>
</evidence>
<comment type="caution">
    <text evidence="2">The sequence shown here is derived from an EMBL/GenBank/DDBJ whole genome shotgun (WGS) entry which is preliminary data.</text>
</comment>
<organism evidence="2 3">
    <name type="scientific">Steroidobacter agaridevorans</name>
    <dbReference type="NCBI Taxonomy" id="2695856"/>
    <lineage>
        <taxon>Bacteria</taxon>
        <taxon>Pseudomonadati</taxon>
        <taxon>Pseudomonadota</taxon>
        <taxon>Gammaproteobacteria</taxon>
        <taxon>Steroidobacterales</taxon>
        <taxon>Steroidobacteraceae</taxon>
        <taxon>Steroidobacter</taxon>
    </lineage>
</organism>
<feature type="domain" description="PIN" evidence="1">
    <location>
        <begin position="1"/>
        <end position="118"/>
    </location>
</feature>
<dbReference type="InterPro" id="IPR002850">
    <property type="entry name" value="PIN_toxin-like"/>
</dbReference>
<evidence type="ECO:0000313" key="2">
    <source>
        <dbReference type="EMBL" id="GFE81562.1"/>
    </source>
</evidence>
<gene>
    <name evidence="2" type="ORF">GCM10011487_35620</name>
</gene>
<dbReference type="Pfam" id="PF13470">
    <property type="entry name" value="PIN_3"/>
    <property type="match status" value="1"/>
</dbReference>
<reference evidence="3" key="1">
    <citation type="submission" date="2020-01" db="EMBL/GenBank/DDBJ databases">
        <title>'Steroidobacter agaridevorans' sp. nov., agar-degrading bacteria isolated from rhizosphere soils.</title>
        <authorList>
            <person name="Ikenaga M."/>
            <person name="Kataoka M."/>
            <person name="Murouchi A."/>
            <person name="Katsuragi S."/>
            <person name="Sakai M."/>
        </authorList>
    </citation>
    <scope>NUCLEOTIDE SEQUENCE [LARGE SCALE GENOMIC DNA]</scope>
    <source>
        <strain evidence="3">YU21-B</strain>
    </source>
</reference>